<reference evidence="1 2" key="1">
    <citation type="submission" date="2014-02" db="EMBL/GenBank/DDBJ databases">
        <authorList>
            <person name="Genoscope - CEA"/>
        </authorList>
    </citation>
    <scope>NUCLEOTIDE SEQUENCE [LARGE SCALE GENOMIC DNA]</scope>
    <source>
        <strain evidence="1 2">CS03</strain>
    </source>
</reference>
<accession>A0A0B6X8P0</accession>
<dbReference type="AlphaFoldDB" id="A0A0B6X8P0"/>
<sequence>MKIMIETSNDTDTDVVLDVVKDFIKKTDKDKNGLYFVRLSEEMTIALKETSAGNIIARVR</sequence>
<proteinExistence type="predicted"/>
<name>A0A0B6X8P0_XENBV</name>
<evidence type="ECO:0000313" key="2">
    <source>
        <dbReference type="Proteomes" id="UP000032930"/>
    </source>
</evidence>
<dbReference type="RefSeq" id="WP_046337004.1">
    <property type="nucleotide sequence ID" value="NZ_CAWMEF010000001.1"/>
</dbReference>
<dbReference type="Proteomes" id="UP000032930">
    <property type="component" value="Chromosome"/>
</dbReference>
<dbReference type="KEGG" id="xbv:XBW1_2880"/>
<dbReference type="EMBL" id="FO818637">
    <property type="protein sequence ID" value="CDM90237.1"/>
    <property type="molecule type" value="Genomic_DNA"/>
</dbReference>
<evidence type="ECO:0000313" key="1">
    <source>
        <dbReference type="EMBL" id="CDM90237.1"/>
    </source>
</evidence>
<gene>
    <name evidence="1" type="ORF">XBW1_2880</name>
</gene>
<protein>
    <submittedName>
        <fullName evidence="1">Uncharacterized protein</fullName>
    </submittedName>
</protein>
<organism evidence="1 2">
    <name type="scientific">Xenorhabdus bovienii</name>
    <name type="common">Xenorhabdus nematophila subsp. bovienii</name>
    <dbReference type="NCBI Taxonomy" id="40576"/>
    <lineage>
        <taxon>Bacteria</taxon>
        <taxon>Pseudomonadati</taxon>
        <taxon>Pseudomonadota</taxon>
        <taxon>Gammaproteobacteria</taxon>
        <taxon>Enterobacterales</taxon>
        <taxon>Morganellaceae</taxon>
        <taxon>Xenorhabdus</taxon>
    </lineage>
</organism>